<proteinExistence type="predicted"/>
<evidence type="ECO:0000313" key="3">
    <source>
        <dbReference type="Proteomes" id="UP001597438"/>
    </source>
</evidence>
<sequence>MLYNVDDLSQSLLQNPGTNIDFVKHFGIPFFSQIHVGVGSTGVTAYDIFSDDGRNINNKVREVMNSITANDFVAVNEQLEILTLGWKVGQRGYFSGGIYQEFDAFAYFPKDPAVLAFEGNNDYIGQNFDFSDVSFTGEMLTVYHIGFNYKFNDELTLGARLKGYSGIFNVESIDNTGVFRTDRTPNGDNFFRHSLEDLNVTVNTSGYASLNDDGGMTVDQAAKELLSRSFFGQNVGVGIDFGFNYKMTDQFSVNGSFQDLGVVYHVKDVENYSYFGSYATDGLEPLFPELDDDEETIPYWDVFEEQLDANLRDETYANNYKYWRPLKFNAGFEFGTGMALLPCDPLVDVKPRFLNLFGMLVSGVKRPRGFTYGVTAYWDRKLNDNFRFRLAYGADNFTQTKIGVMGSVRMSNFNIYMAANDLIGFTNLAKANSASLQLGLQFIFKEL</sequence>
<feature type="domain" description="DUF5723" evidence="1">
    <location>
        <begin position="16"/>
        <end position="419"/>
    </location>
</feature>
<dbReference type="InterPro" id="IPR043781">
    <property type="entry name" value="DUF5723"/>
</dbReference>
<name>A0ABW5X532_9FLAO</name>
<reference evidence="3" key="1">
    <citation type="journal article" date="2019" name="Int. J. Syst. Evol. Microbiol.">
        <title>The Global Catalogue of Microorganisms (GCM) 10K type strain sequencing project: providing services to taxonomists for standard genome sequencing and annotation.</title>
        <authorList>
            <consortium name="The Broad Institute Genomics Platform"/>
            <consortium name="The Broad Institute Genome Sequencing Center for Infectious Disease"/>
            <person name="Wu L."/>
            <person name="Ma J."/>
        </authorList>
    </citation>
    <scope>NUCLEOTIDE SEQUENCE [LARGE SCALE GENOMIC DNA]</scope>
    <source>
        <strain evidence="3">KCTC 52925</strain>
    </source>
</reference>
<gene>
    <name evidence="2" type="ORF">ACFSYS_09355</name>
</gene>
<evidence type="ECO:0000259" key="1">
    <source>
        <dbReference type="Pfam" id="PF18990"/>
    </source>
</evidence>
<dbReference type="Pfam" id="PF18990">
    <property type="entry name" value="DUF5723"/>
    <property type="match status" value="1"/>
</dbReference>
<protein>
    <submittedName>
        <fullName evidence="2">DUF5723 family protein</fullName>
    </submittedName>
</protein>
<evidence type="ECO:0000313" key="2">
    <source>
        <dbReference type="EMBL" id="MFD2833492.1"/>
    </source>
</evidence>
<dbReference type="EMBL" id="JBHUOJ010000020">
    <property type="protein sequence ID" value="MFD2833492.1"/>
    <property type="molecule type" value="Genomic_DNA"/>
</dbReference>
<dbReference type="Proteomes" id="UP001597438">
    <property type="component" value="Unassembled WGS sequence"/>
</dbReference>
<comment type="caution">
    <text evidence="2">The sequence shown here is derived from an EMBL/GenBank/DDBJ whole genome shotgun (WGS) entry which is preliminary data.</text>
</comment>
<keyword evidence="3" id="KW-1185">Reference proteome</keyword>
<accession>A0ABW5X532</accession>
<organism evidence="2 3">
    <name type="scientific">Christiangramia antarctica</name>
    <dbReference type="NCBI Taxonomy" id="2058158"/>
    <lineage>
        <taxon>Bacteria</taxon>
        <taxon>Pseudomonadati</taxon>
        <taxon>Bacteroidota</taxon>
        <taxon>Flavobacteriia</taxon>
        <taxon>Flavobacteriales</taxon>
        <taxon>Flavobacteriaceae</taxon>
        <taxon>Christiangramia</taxon>
    </lineage>
</organism>
<dbReference type="RefSeq" id="WP_251742451.1">
    <property type="nucleotide sequence ID" value="NZ_JBHUOJ010000020.1"/>
</dbReference>